<sequence>MIHMIMGEQKLPERSGGPAICQIVEARIDQGYGAVEFDHAATGATAKPGLHLRPTAGRAVTAVCRYALRAAGACQRNAQTHQCLTAFW</sequence>
<proteinExistence type="predicted"/>
<dbReference type="EMBL" id="CP000880">
    <property type="protein sequence ID" value="ABX23216.1"/>
    <property type="molecule type" value="Genomic_DNA"/>
</dbReference>
<evidence type="ECO:0000313" key="1">
    <source>
        <dbReference type="EMBL" id="ABX23216.1"/>
    </source>
</evidence>
<protein>
    <submittedName>
        <fullName evidence="1">Uncharacterized protein</fullName>
    </submittedName>
</protein>
<gene>
    <name evidence="1" type="ordered locus">SARI_03384</name>
</gene>
<organism evidence="1 2">
    <name type="scientific">Salmonella arizonae (strain ATCC BAA-731 / CDC346-86 / RSK2980)</name>
    <dbReference type="NCBI Taxonomy" id="41514"/>
    <lineage>
        <taxon>Bacteria</taxon>
        <taxon>Pseudomonadati</taxon>
        <taxon>Pseudomonadota</taxon>
        <taxon>Gammaproteobacteria</taxon>
        <taxon>Enterobacterales</taxon>
        <taxon>Enterobacteriaceae</taxon>
        <taxon>Salmonella</taxon>
    </lineage>
</organism>
<dbReference type="KEGG" id="ses:SARI_03384"/>
<dbReference type="Proteomes" id="UP000002084">
    <property type="component" value="Chromosome"/>
</dbReference>
<dbReference type="AlphaFoldDB" id="A9MGJ1"/>
<keyword evidence="2" id="KW-1185">Reference proteome</keyword>
<dbReference type="HOGENOM" id="CLU_2682953_0_0_6"/>
<accession>A9MGJ1</accession>
<reference evidence="1 2" key="1">
    <citation type="submission" date="2007-11" db="EMBL/GenBank/DDBJ databases">
        <authorList>
            <consortium name="The Salmonella enterica serovar Arizonae Genome Sequencing Project"/>
            <person name="McClelland M."/>
            <person name="Sanderson E.K."/>
            <person name="Porwollik S."/>
            <person name="Spieth J."/>
            <person name="Clifton W.S."/>
            <person name="Fulton R."/>
            <person name="Chunyan W."/>
            <person name="Wollam A."/>
            <person name="Shah N."/>
            <person name="Pepin K."/>
            <person name="Bhonagiri V."/>
            <person name="Nash W."/>
            <person name="Johnson M."/>
            <person name="Thiruvilangam P."/>
            <person name="Wilson R."/>
        </authorList>
    </citation>
    <scope>NUCLEOTIDE SEQUENCE [LARGE SCALE GENOMIC DNA]</scope>
    <source>
        <strain evidence="2">ATCC BAA-731 / CDC346-86 / RSK2980</strain>
    </source>
</reference>
<evidence type="ECO:0000313" key="2">
    <source>
        <dbReference type="Proteomes" id="UP000002084"/>
    </source>
</evidence>
<name>A9MGJ1_SALAR</name>